<dbReference type="GO" id="GO:0009451">
    <property type="term" value="P:RNA modification"/>
    <property type="evidence" value="ECO:0007669"/>
    <property type="project" value="InterPro"/>
</dbReference>
<evidence type="ECO:0000313" key="3">
    <source>
        <dbReference type="EMBL" id="KAG2244886.1"/>
    </source>
</evidence>
<feature type="repeat" description="PPR" evidence="2">
    <location>
        <begin position="231"/>
        <end position="265"/>
    </location>
</feature>
<dbReference type="OrthoDB" id="185373at2759"/>
<sequence>MSSSYASTKRFPEKKFFNSNQEAVGVVERLCKGKRFSEAIDVLCEQRQLIEAVQLLSRAKKPPASTYCNLIQICTQKRKLEEGKKVHQHIRTSGFVPGVVICNRLMRMYAKCGSLVDARKVFDEMPQRDVCSWNVMVNGYAEVGLVEEARKVFDEMPERDSYSWTAMVTGYVKRDQPEEALVMYSLMQKEPNSKANVFTVSSAVSAAAEIPCIRRGKEIHGHVVRAGLESDEVLWSSLMDMYGKCGYIDEARRIFDKIVVKDVVSWTPMIDRYFKSRRWPVFSLFSELIGSNARPNEYTFAGVLNACTDLTTEEVGKQVHGYMTRVGMIPPFVELSCGFVYKMKHGELERVVDGCDKPDLFSWTSLIGRYAERGA</sequence>
<name>A0A8X7P4B5_BRACI</name>
<evidence type="ECO:0008006" key="5">
    <source>
        <dbReference type="Google" id="ProtNLM"/>
    </source>
</evidence>
<dbReference type="PROSITE" id="PS51375">
    <property type="entry name" value="PPR"/>
    <property type="match status" value="4"/>
</dbReference>
<dbReference type="PANTHER" id="PTHR47926">
    <property type="entry name" value="PENTATRICOPEPTIDE REPEAT-CONTAINING PROTEIN"/>
    <property type="match status" value="1"/>
</dbReference>
<dbReference type="InterPro" id="IPR011990">
    <property type="entry name" value="TPR-like_helical_dom_sf"/>
</dbReference>
<dbReference type="FunFam" id="1.25.40.10:FF:001695">
    <property type="entry name" value="Pentatricopeptide repeat-containing protein At4g37170"/>
    <property type="match status" value="1"/>
</dbReference>
<evidence type="ECO:0000256" key="1">
    <source>
        <dbReference type="ARBA" id="ARBA00022737"/>
    </source>
</evidence>
<dbReference type="GO" id="GO:0003723">
    <property type="term" value="F:RNA binding"/>
    <property type="evidence" value="ECO:0007669"/>
    <property type="project" value="InterPro"/>
</dbReference>
<keyword evidence="4" id="KW-1185">Reference proteome</keyword>
<dbReference type="FunFam" id="1.25.40.10:FF:000285">
    <property type="entry name" value="Pentatricopeptide repeat-containing protein, chloroplastic"/>
    <property type="match status" value="1"/>
</dbReference>
<feature type="repeat" description="PPR" evidence="2">
    <location>
        <begin position="98"/>
        <end position="128"/>
    </location>
</feature>
<evidence type="ECO:0000256" key="2">
    <source>
        <dbReference type="PROSITE-ProRule" id="PRU00708"/>
    </source>
</evidence>
<reference evidence="3 4" key="1">
    <citation type="submission" date="2020-02" db="EMBL/GenBank/DDBJ databases">
        <authorList>
            <person name="Ma Q."/>
            <person name="Huang Y."/>
            <person name="Song X."/>
            <person name="Pei D."/>
        </authorList>
    </citation>
    <scope>NUCLEOTIDE SEQUENCE [LARGE SCALE GENOMIC DNA]</scope>
    <source>
        <strain evidence="3">Sxm20200214</strain>
        <tissue evidence="3">Leaf</tissue>
    </source>
</reference>
<feature type="repeat" description="PPR" evidence="2">
    <location>
        <begin position="63"/>
        <end position="97"/>
    </location>
</feature>
<keyword evidence="1" id="KW-0677">Repeat</keyword>
<dbReference type="InterPro" id="IPR046960">
    <property type="entry name" value="PPR_At4g14850-like_plant"/>
</dbReference>
<organism evidence="3 4">
    <name type="scientific">Brassica carinata</name>
    <name type="common">Ethiopian mustard</name>
    <name type="synonym">Abyssinian cabbage</name>
    <dbReference type="NCBI Taxonomy" id="52824"/>
    <lineage>
        <taxon>Eukaryota</taxon>
        <taxon>Viridiplantae</taxon>
        <taxon>Streptophyta</taxon>
        <taxon>Embryophyta</taxon>
        <taxon>Tracheophyta</taxon>
        <taxon>Spermatophyta</taxon>
        <taxon>Magnoliopsida</taxon>
        <taxon>eudicotyledons</taxon>
        <taxon>Gunneridae</taxon>
        <taxon>Pentapetalae</taxon>
        <taxon>rosids</taxon>
        <taxon>malvids</taxon>
        <taxon>Brassicales</taxon>
        <taxon>Brassicaceae</taxon>
        <taxon>Brassiceae</taxon>
        <taxon>Brassica</taxon>
    </lineage>
</organism>
<protein>
    <recommendedName>
        <fullName evidence="5">Pentatricopeptide repeat-containing protein</fullName>
    </recommendedName>
</protein>
<accession>A0A8X7P4B5</accession>
<dbReference type="PANTHER" id="PTHR47926:SF382">
    <property type="entry name" value="PENTACOTRIPEPTIDE-REPEAT REGION OF PRORP DOMAIN-CONTAINING PROTEIN"/>
    <property type="match status" value="1"/>
</dbReference>
<dbReference type="NCBIfam" id="TIGR00756">
    <property type="entry name" value="PPR"/>
    <property type="match status" value="4"/>
</dbReference>
<dbReference type="InterPro" id="IPR002885">
    <property type="entry name" value="PPR_rpt"/>
</dbReference>
<comment type="caution">
    <text evidence="3">The sequence shown here is derived from an EMBL/GenBank/DDBJ whole genome shotgun (WGS) entry which is preliminary data.</text>
</comment>
<evidence type="ECO:0000313" key="4">
    <source>
        <dbReference type="Proteomes" id="UP000886595"/>
    </source>
</evidence>
<dbReference type="EMBL" id="JAAMPC010000049">
    <property type="protein sequence ID" value="KAG2244886.1"/>
    <property type="molecule type" value="Genomic_DNA"/>
</dbReference>
<dbReference type="AlphaFoldDB" id="A0A8X7P4B5"/>
<feature type="repeat" description="PPR" evidence="2">
    <location>
        <begin position="129"/>
        <end position="163"/>
    </location>
</feature>
<dbReference type="Pfam" id="PF01535">
    <property type="entry name" value="PPR"/>
    <property type="match status" value="5"/>
</dbReference>
<dbReference type="Proteomes" id="UP000886595">
    <property type="component" value="Unassembled WGS sequence"/>
</dbReference>
<gene>
    <name evidence="3" type="ORF">Bca52824_093261</name>
</gene>
<proteinExistence type="predicted"/>
<dbReference type="Gene3D" id="1.25.40.10">
    <property type="entry name" value="Tetratricopeptide repeat domain"/>
    <property type="match status" value="3"/>
</dbReference>